<protein>
    <submittedName>
        <fullName evidence="2">Class I SAM-dependent methyltransferase</fullName>
    </submittedName>
</protein>
<evidence type="ECO:0000259" key="1">
    <source>
        <dbReference type="Pfam" id="PF08241"/>
    </source>
</evidence>
<keyword evidence="3" id="KW-1185">Reference proteome</keyword>
<dbReference type="InterPro" id="IPR013216">
    <property type="entry name" value="Methyltransf_11"/>
</dbReference>
<dbReference type="RefSeq" id="WP_191617259.1">
    <property type="nucleotide sequence ID" value="NZ_JACYFG010000034.1"/>
</dbReference>
<reference evidence="2" key="1">
    <citation type="submission" date="2020-09" db="EMBL/GenBank/DDBJ databases">
        <title>Pelagicoccus enzymogenes sp. nov. with an EPS production, isolated from marine sediment.</title>
        <authorList>
            <person name="Feng X."/>
        </authorList>
    </citation>
    <scope>NUCLEOTIDE SEQUENCE</scope>
    <source>
        <strain evidence="2">NFK12</strain>
    </source>
</reference>
<keyword evidence="2" id="KW-0489">Methyltransferase</keyword>
<dbReference type="InterPro" id="IPR029063">
    <property type="entry name" value="SAM-dependent_MTases_sf"/>
</dbReference>
<sequence>MNLSRLQKNFETLAAEDPLWTVLSDKSKKGGKWDTSEFFQSGEDCIRGLQERLERIGIPMTGETALDFGCGVGRLTYPLSRRFEHAIGIDISESMISAARENSDRGKNCSFLLNTSNSLPALSDASIDFAYSDIVFQHIAPRYTKHYLLEISRALKPGGILVFQLPSHLLQGNPIRKQLQYKLKAFLQAIGLGSAYFEMNAIRREALIQFLQSKTELAHVQDWDYPAAGPNWQSYLYVFRKR</sequence>
<proteinExistence type="predicted"/>
<dbReference type="SUPFAM" id="SSF53335">
    <property type="entry name" value="S-adenosyl-L-methionine-dependent methyltransferases"/>
    <property type="match status" value="1"/>
</dbReference>
<dbReference type="EMBL" id="JACYFG010000034">
    <property type="protein sequence ID" value="MBD5780143.1"/>
    <property type="molecule type" value="Genomic_DNA"/>
</dbReference>
<dbReference type="GO" id="GO:0008757">
    <property type="term" value="F:S-adenosylmethionine-dependent methyltransferase activity"/>
    <property type="evidence" value="ECO:0007669"/>
    <property type="project" value="InterPro"/>
</dbReference>
<evidence type="ECO:0000313" key="3">
    <source>
        <dbReference type="Proteomes" id="UP000622317"/>
    </source>
</evidence>
<name>A0A927F801_9BACT</name>
<dbReference type="PANTHER" id="PTHR43861">
    <property type="entry name" value="TRANS-ACONITATE 2-METHYLTRANSFERASE-RELATED"/>
    <property type="match status" value="1"/>
</dbReference>
<gene>
    <name evidence="2" type="ORF">IEN85_11630</name>
</gene>
<dbReference type="Pfam" id="PF08241">
    <property type="entry name" value="Methyltransf_11"/>
    <property type="match status" value="1"/>
</dbReference>
<organism evidence="2 3">
    <name type="scientific">Pelagicoccus enzymogenes</name>
    <dbReference type="NCBI Taxonomy" id="2773457"/>
    <lineage>
        <taxon>Bacteria</taxon>
        <taxon>Pseudomonadati</taxon>
        <taxon>Verrucomicrobiota</taxon>
        <taxon>Opitutia</taxon>
        <taxon>Puniceicoccales</taxon>
        <taxon>Pelagicoccaceae</taxon>
        <taxon>Pelagicoccus</taxon>
    </lineage>
</organism>
<dbReference type="GO" id="GO:0032259">
    <property type="term" value="P:methylation"/>
    <property type="evidence" value="ECO:0007669"/>
    <property type="project" value="UniProtKB-KW"/>
</dbReference>
<dbReference type="Gene3D" id="3.40.50.150">
    <property type="entry name" value="Vaccinia Virus protein VP39"/>
    <property type="match status" value="1"/>
</dbReference>
<dbReference type="AlphaFoldDB" id="A0A927F801"/>
<dbReference type="CDD" id="cd02440">
    <property type="entry name" value="AdoMet_MTases"/>
    <property type="match status" value="1"/>
</dbReference>
<comment type="caution">
    <text evidence="2">The sequence shown here is derived from an EMBL/GenBank/DDBJ whole genome shotgun (WGS) entry which is preliminary data.</text>
</comment>
<evidence type="ECO:0000313" key="2">
    <source>
        <dbReference type="EMBL" id="MBD5780143.1"/>
    </source>
</evidence>
<accession>A0A927F801</accession>
<feature type="domain" description="Methyltransferase type 11" evidence="1">
    <location>
        <begin position="66"/>
        <end position="163"/>
    </location>
</feature>
<keyword evidence="2" id="KW-0808">Transferase</keyword>
<dbReference type="Proteomes" id="UP000622317">
    <property type="component" value="Unassembled WGS sequence"/>
</dbReference>